<reference evidence="12" key="1">
    <citation type="submission" date="2021-04" db="EMBL/GenBank/DDBJ databases">
        <authorList>
            <consortium name="Molecular Ecology Group"/>
        </authorList>
    </citation>
    <scope>NUCLEOTIDE SEQUENCE</scope>
</reference>
<dbReference type="PANTHER" id="PTHR45695:SF9">
    <property type="entry name" value="LEUCOKININ RECEPTOR"/>
    <property type="match status" value="1"/>
</dbReference>
<keyword evidence="6 8" id="KW-0675">Receptor</keyword>
<evidence type="ECO:0000256" key="1">
    <source>
        <dbReference type="ARBA" id="ARBA00004141"/>
    </source>
</evidence>
<evidence type="ECO:0000256" key="6">
    <source>
        <dbReference type="ARBA" id="ARBA00023170"/>
    </source>
</evidence>
<evidence type="ECO:0000256" key="5">
    <source>
        <dbReference type="ARBA" id="ARBA00023136"/>
    </source>
</evidence>
<comment type="caution">
    <text evidence="12">The sequence shown here is derived from an EMBL/GenBank/DDBJ whole genome shotgun (WGS) entry which is preliminary data.</text>
</comment>
<evidence type="ECO:0000313" key="13">
    <source>
        <dbReference type="Proteomes" id="UP000678393"/>
    </source>
</evidence>
<dbReference type="OrthoDB" id="6157309at2759"/>
<dbReference type="PROSITE" id="PS00237">
    <property type="entry name" value="G_PROTEIN_RECEP_F1_1"/>
    <property type="match status" value="1"/>
</dbReference>
<dbReference type="SUPFAM" id="SSF81321">
    <property type="entry name" value="Family A G protein-coupled receptor-like"/>
    <property type="match status" value="1"/>
</dbReference>
<evidence type="ECO:0000256" key="8">
    <source>
        <dbReference type="RuleBase" id="RU000688"/>
    </source>
</evidence>
<protein>
    <recommendedName>
        <fullName evidence="11">G-protein coupled receptors family 1 profile domain-containing protein</fullName>
    </recommendedName>
</protein>
<keyword evidence="3 10" id="KW-1133">Transmembrane helix</keyword>
<proteinExistence type="inferred from homology"/>
<sequence>MSDNSTTGQRNYTRADLEAVNDARAREQIPVMTILAIMMLVGIVGNGLVCYVFCCRLKTGTQNFLIVCLAVLDLLNCIICMPTEIAIIRFYYILESVGTCKIMRFMNTFCALGSAFTLVVIAVDRYRKICRPLHGQLQMVHVRLSLIPVFGGALLFSWPALIMYGLQTTKTDIPGLFGQSCLTLDNLRETVFPLLYTFIVFLVCIVLTITIVVIYTLVLRETKRHSRYIKKNSDFNIPSSGFYNSEELYSSGEANPVDPRPAGPHNSAETTGPTVQIEPGPVSPLAKITQTPAVYPQLIKVTALLESASNEPEMWDSQSQPTLTGALTGCDDTNNTPLYFPHSALPSTSDDIQLAPNSSPIIKPSSLVQGNSIKIRRQLKSKTTVIAFTVTVVFILSFLPHLCLQVTIFLVKGYDSHLEGSALVAITFFLRSRFINAISNPFIYGALNVHFSREVKDLIKKIITKS</sequence>
<dbReference type="InterPro" id="IPR017452">
    <property type="entry name" value="GPCR_Rhodpsn_7TM"/>
</dbReference>
<evidence type="ECO:0000256" key="7">
    <source>
        <dbReference type="ARBA" id="ARBA00023224"/>
    </source>
</evidence>
<evidence type="ECO:0000256" key="2">
    <source>
        <dbReference type="ARBA" id="ARBA00022692"/>
    </source>
</evidence>
<dbReference type="GO" id="GO:0005886">
    <property type="term" value="C:plasma membrane"/>
    <property type="evidence" value="ECO:0007669"/>
    <property type="project" value="TreeGrafter"/>
</dbReference>
<dbReference type="Proteomes" id="UP000678393">
    <property type="component" value="Unassembled WGS sequence"/>
</dbReference>
<dbReference type="GO" id="GO:0004930">
    <property type="term" value="F:G protein-coupled receptor activity"/>
    <property type="evidence" value="ECO:0007669"/>
    <property type="project" value="UniProtKB-KW"/>
</dbReference>
<evidence type="ECO:0000256" key="9">
    <source>
        <dbReference type="SAM" id="MobiDB-lite"/>
    </source>
</evidence>
<keyword evidence="4 8" id="KW-0297">G-protein coupled receptor</keyword>
<dbReference type="PRINTS" id="PR00237">
    <property type="entry name" value="GPCRRHODOPSN"/>
</dbReference>
<dbReference type="PROSITE" id="PS50262">
    <property type="entry name" value="G_PROTEIN_RECEP_F1_2"/>
    <property type="match status" value="1"/>
</dbReference>
<dbReference type="EMBL" id="CAJHNH020001068">
    <property type="protein sequence ID" value="CAG5121358.1"/>
    <property type="molecule type" value="Genomic_DNA"/>
</dbReference>
<evidence type="ECO:0000259" key="11">
    <source>
        <dbReference type="PROSITE" id="PS50262"/>
    </source>
</evidence>
<feature type="transmembrane region" description="Helical" evidence="10">
    <location>
        <begin position="144"/>
        <end position="166"/>
    </location>
</feature>
<feature type="transmembrane region" description="Helical" evidence="10">
    <location>
        <begin position="29"/>
        <end position="52"/>
    </location>
</feature>
<accession>A0A8S3YYP0</accession>
<dbReference type="PANTHER" id="PTHR45695">
    <property type="entry name" value="LEUCOKININ RECEPTOR-RELATED"/>
    <property type="match status" value="1"/>
</dbReference>
<dbReference type="CDD" id="cd00637">
    <property type="entry name" value="7tm_classA_rhodopsin-like"/>
    <property type="match status" value="1"/>
</dbReference>
<feature type="transmembrane region" description="Helical" evidence="10">
    <location>
        <begin position="64"/>
        <end position="93"/>
    </location>
</feature>
<feature type="transmembrane region" description="Helical" evidence="10">
    <location>
        <begin position="423"/>
        <end position="447"/>
    </location>
</feature>
<comment type="subcellular location">
    <subcellularLocation>
        <location evidence="1">Membrane</location>
        <topology evidence="1">Multi-pass membrane protein</topology>
    </subcellularLocation>
</comment>
<feature type="transmembrane region" description="Helical" evidence="10">
    <location>
        <begin position="105"/>
        <end position="123"/>
    </location>
</feature>
<keyword evidence="7 8" id="KW-0807">Transducer</keyword>
<comment type="similarity">
    <text evidence="8">Belongs to the G-protein coupled receptor 1 family.</text>
</comment>
<feature type="domain" description="G-protein coupled receptors family 1 profile" evidence="11">
    <location>
        <begin position="45"/>
        <end position="444"/>
    </location>
</feature>
<dbReference type="InterPro" id="IPR000276">
    <property type="entry name" value="GPCR_Rhodpsn"/>
</dbReference>
<feature type="region of interest" description="Disordered" evidence="9">
    <location>
        <begin position="250"/>
        <end position="279"/>
    </location>
</feature>
<keyword evidence="5 10" id="KW-0472">Membrane</keyword>
<organism evidence="12 13">
    <name type="scientific">Candidula unifasciata</name>
    <dbReference type="NCBI Taxonomy" id="100452"/>
    <lineage>
        <taxon>Eukaryota</taxon>
        <taxon>Metazoa</taxon>
        <taxon>Spiralia</taxon>
        <taxon>Lophotrochozoa</taxon>
        <taxon>Mollusca</taxon>
        <taxon>Gastropoda</taxon>
        <taxon>Heterobranchia</taxon>
        <taxon>Euthyneura</taxon>
        <taxon>Panpulmonata</taxon>
        <taxon>Eupulmonata</taxon>
        <taxon>Stylommatophora</taxon>
        <taxon>Helicina</taxon>
        <taxon>Helicoidea</taxon>
        <taxon>Geomitridae</taxon>
        <taxon>Candidula</taxon>
    </lineage>
</organism>
<evidence type="ECO:0000256" key="10">
    <source>
        <dbReference type="SAM" id="Phobius"/>
    </source>
</evidence>
<keyword evidence="2 8" id="KW-0812">Transmembrane</keyword>
<dbReference type="AlphaFoldDB" id="A0A8S3YYP0"/>
<dbReference type="Gene3D" id="1.20.1070.10">
    <property type="entry name" value="Rhodopsin 7-helix transmembrane proteins"/>
    <property type="match status" value="2"/>
</dbReference>
<evidence type="ECO:0000313" key="12">
    <source>
        <dbReference type="EMBL" id="CAG5121358.1"/>
    </source>
</evidence>
<evidence type="ECO:0000256" key="4">
    <source>
        <dbReference type="ARBA" id="ARBA00023040"/>
    </source>
</evidence>
<feature type="transmembrane region" description="Helical" evidence="10">
    <location>
        <begin position="385"/>
        <end position="411"/>
    </location>
</feature>
<dbReference type="Pfam" id="PF00001">
    <property type="entry name" value="7tm_1"/>
    <property type="match status" value="1"/>
</dbReference>
<feature type="transmembrane region" description="Helical" evidence="10">
    <location>
        <begin position="194"/>
        <end position="218"/>
    </location>
</feature>
<keyword evidence="13" id="KW-1185">Reference proteome</keyword>
<evidence type="ECO:0000256" key="3">
    <source>
        <dbReference type="ARBA" id="ARBA00022989"/>
    </source>
</evidence>
<name>A0A8S3YYP0_9EUPU</name>
<gene>
    <name evidence="12" type="ORF">CUNI_LOCUS6916</name>
</gene>